<keyword evidence="3" id="KW-1185">Reference proteome</keyword>
<accession>N1JEM1</accession>
<comment type="caution">
    <text evidence="2">The sequence shown here is derived from an EMBL/GenBank/DDBJ whole genome shotgun (WGS) entry which is preliminary data.</text>
</comment>
<dbReference type="AlphaFoldDB" id="N1JEM1"/>
<dbReference type="Proteomes" id="UP000015441">
    <property type="component" value="Unassembled WGS sequence"/>
</dbReference>
<evidence type="ECO:0000256" key="1">
    <source>
        <dbReference type="SAM" id="SignalP"/>
    </source>
</evidence>
<evidence type="ECO:0000313" key="2">
    <source>
        <dbReference type="EMBL" id="CCU79108.1"/>
    </source>
</evidence>
<proteinExistence type="predicted"/>
<reference evidence="2 3" key="1">
    <citation type="journal article" date="2010" name="Science">
        <title>Genome expansion and gene loss in powdery mildew fungi reveal tradeoffs in extreme parasitism.</title>
        <authorList>
            <person name="Spanu P.D."/>
            <person name="Abbott J.C."/>
            <person name="Amselem J."/>
            <person name="Burgis T.A."/>
            <person name="Soanes D.M."/>
            <person name="Stueber K."/>
            <person name="Ver Loren van Themaat E."/>
            <person name="Brown J.K.M."/>
            <person name="Butcher S.A."/>
            <person name="Gurr S.J."/>
            <person name="Lebrun M.-H."/>
            <person name="Ridout C.J."/>
            <person name="Schulze-Lefert P."/>
            <person name="Talbot N.J."/>
            <person name="Ahmadinejad N."/>
            <person name="Ametz C."/>
            <person name="Barton G.R."/>
            <person name="Benjdia M."/>
            <person name="Bidzinski P."/>
            <person name="Bindschedler L.V."/>
            <person name="Both M."/>
            <person name="Brewer M.T."/>
            <person name="Cadle-Davidson L."/>
            <person name="Cadle-Davidson M.M."/>
            <person name="Collemare J."/>
            <person name="Cramer R."/>
            <person name="Frenkel O."/>
            <person name="Godfrey D."/>
            <person name="Harriman J."/>
            <person name="Hoede C."/>
            <person name="King B.C."/>
            <person name="Klages S."/>
            <person name="Kleemann J."/>
            <person name="Knoll D."/>
            <person name="Koti P.S."/>
            <person name="Kreplak J."/>
            <person name="Lopez-Ruiz F.J."/>
            <person name="Lu X."/>
            <person name="Maekawa T."/>
            <person name="Mahanil S."/>
            <person name="Micali C."/>
            <person name="Milgroom M.G."/>
            <person name="Montana G."/>
            <person name="Noir S."/>
            <person name="O'Connell R.J."/>
            <person name="Oberhaensli S."/>
            <person name="Parlange F."/>
            <person name="Pedersen C."/>
            <person name="Quesneville H."/>
            <person name="Reinhardt R."/>
            <person name="Rott M."/>
            <person name="Sacristan S."/>
            <person name="Schmidt S.M."/>
            <person name="Schoen M."/>
            <person name="Skamnioti P."/>
            <person name="Sommer H."/>
            <person name="Stephens A."/>
            <person name="Takahara H."/>
            <person name="Thordal-Christensen H."/>
            <person name="Vigouroux M."/>
            <person name="Wessling R."/>
            <person name="Wicker T."/>
            <person name="Panstruga R."/>
        </authorList>
    </citation>
    <scope>NUCLEOTIDE SEQUENCE [LARGE SCALE GENOMIC DNA]</scope>
    <source>
        <strain evidence="2">DH14</strain>
    </source>
</reference>
<feature type="signal peptide" evidence="1">
    <location>
        <begin position="1"/>
        <end position="31"/>
    </location>
</feature>
<organism evidence="2 3">
    <name type="scientific">Blumeria graminis f. sp. hordei (strain DH14)</name>
    <name type="common">Barley powdery mildew</name>
    <name type="synonym">Oidium monilioides f. sp. hordei</name>
    <dbReference type="NCBI Taxonomy" id="546991"/>
    <lineage>
        <taxon>Eukaryota</taxon>
        <taxon>Fungi</taxon>
        <taxon>Dikarya</taxon>
        <taxon>Ascomycota</taxon>
        <taxon>Pezizomycotina</taxon>
        <taxon>Leotiomycetes</taxon>
        <taxon>Erysiphales</taxon>
        <taxon>Erysiphaceae</taxon>
        <taxon>Blumeria</taxon>
        <taxon>Blumeria hordei</taxon>
    </lineage>
</organism>
<name>N1JEM1_BLUG1</name>
<evidence type="ECO:0000313" key="3">
    <source>
        <dbReference type="Proteomes" id="UP000015441"/>
    </source>
</evidence>
<feature type="chain" id="PRO_5004106841" evidence="1">
    <location>
        <begin position="32"/>
        <end position="394"/>
    </location>
</feature>
<sequence length="394" mass="45481">MRVSLHLSTAKLRHLLAIIFTAATLLEVSLQSNLKGYICGDLVVRHDEAIEVARLAFELLKRKEPHYVYPALLEDTKLFGNKDKNLFLVPFRLFKHIRNGAKYGPDRVVVDEYGDFVGVAFDVNNGESLVPTYEKCKTFLTYDDLPSEPNMENKYKVLGFVCGSNFLGAELKTGLKSKCNGLENLSPTNKQFFQFLDQKGITLSNKKLWYKHTGKRDYNSQQINQLAIYHVEITRKCHLIQIKQVVRYVNPKPACLEVWTREPSLDISINPLLNTQNQNQESDEIYHCTHITFRMIILKNYLNQFYSILENSPKSIEDALIHQEEDLMLWPILGPERFVKKTRKLIKNFLKLHLLVNRFGFCHHFAFNELISSPVDSIHSETGDQTGKLIFNIS</sequence>
<protein>
    <submittedName>
        <fullName evidence="2">CSEP0402 putative effector protein</fullName>
    </submittedName>
</protein>
<gene>
    <name evidence="2" type="ORF">BGHDH14_bghG004252000002001</name>
</gene>
<dbReference type="EMBL" id="CAUH01004252">
    <property type="protein sequence ID" value="CCU79108.1"/>
    <property type="molecule type" value="Genomic_DNA"/>
</dbReference>
<dbReference type="InParanoid" id="N1JEM1"/>
<dbReference type="OrthoDB" id="3604332at2759"/>
<keyword evidence="1" id="KW-0732">Signal</keyword>
<dbReference type="HOGENOM" id="CLU_058848_0_0_1"/>